<reference evidence="1" key="1">
    <citation type="submission" date="2020-07" db="EMBL/GenBank/DDBJ databases">
        <title>Multicomponent nature underlies the extraordinary mechanical properties of spider dragline silk.</title>
        <authorList>
            <person name="Kono N."/>
            <person name="Nakamura H."/>
            <person name="Mori M."/>
            <person name="Yoshida Y."/>
            <person name="Ohtoshi R."/>
            <person name="Malay A.D."/>
            <person name="Moran D.A.P."/>
            <person name="Tomita M."/>
            <person name="Numata K."/>
            <person name="Arakawa K."/>
        </authorList>
    </citation>
    <scope>NUCLEOTIDE SEQUENCE</scope>
</reference>
<dbReference type="Proteomes" id="UP000887116">
    <property type="component" value="Unassembled WGS sequence"/>
</dbReference>
<comment type="caution">
    <text evidence="1">The sequence shown here is derived from an EMBL/GenBank/DDBJ whole genome shotgun (WGS) entry which is preliminary data.</text>
</comment>
<keyword evidence="2" id="KW-1185">Reference proteome</keyword>
<dbReference type="AlphaFoldDB" id="A0A8X6LH23"/>
<protein>
    <submittedName>
        <fullName evidence="1">Uncharacterized protein</fullName>
    </submittedName>
</protein>
<organism evidence="1 2">
    <name type="scientific">Trichonephila clavata</name>
    <name type="common">Joro spider</name>
    <name type="synonym">Nephila clavata</name>
    <dbReference type="NCBI Taxonomy" id="2740835"/>
    <lineage>
        <taxon>Eukaryota</taxon>
        <taxon>Metazoa</taxon>
        <taxon>Ecdysozoa</taxon>
        <taxon>Arthropoda</taxon>
        <taxon>Chelicerata</taxon>
        <taxon>Arachnida</taxon>
        <taxon>Araneae</taxon>
        <taxon>Araneomorphae</taxon>
        <taxon>Entelegynae</taxon>
        <taxon>Araneoidea</taxon>
        <taxon>Nephilidae</taxon>
        <taxon>Trichonephila</taxon>
    </lineage>
</organism>
<evidence type="ECO:0000313" key="2">
    <source>
        <dbReference type="Proteomes" id="UP000887116"/>
    </source>
</evidence>
<proteinExistence type="predicted"/>
<dbReference type="EMBL" id="BMAO01016568">
    <property type="protein sequence ID" value="GFR09580.1"/>
    <property type="molecule type" value="Genomic_DNA"/>
</dbReference>
<name>A0A8X6LH23_TRICU</name>
<evidence type="ECO:0000313" key="1">
    <source>
        <dbReference type="EMBL" id="GFR09580.1"/>
    </source>
</evidence>
<gene>
    <name evidence="1" type="ORF">TNCT_337971</name>
</gene>
<accession>A0A8X6LH23</accession>
<feature type="non-terminal residue" evidence="1">
    <location>
        <position position="1"/>
    </location>
</feature>
<sequence length="71" mass="8129">DTNEGPSTTDNHLKEPCRRHVELETNVVEASAHLEYARQLLRYELHSRPIRDSDAITKHQTDVVDLIGLSH</sequence>